<protein>
    <submittedName>
        <fullName evidence="1">Uncharacterized protein</fullName>
    </submittedName>
</protein>
<evidence type="ECO:0000313" key="1">
    <source>
        <dbReference type="EMBL" id="GIL68597.1"/>
    </source>
</evidence>
<proteinExistence type="predicted"/>
<dbReference type="AlphaFoldDB" id="A0A8J4FAV6"/>
<evidence type="ECO:0000313" key="2">
    <source>
        <dbReference type="Proteomes" id="UP000747399"/>
    </source>
</evidence>
<dbReference type="EMBL" id="BNCO01000121">
    <property type="protein sequence ID" value="GIL68597.1"/>
    <property type="molecule type" value="Genomic_DNA"/>
</dbReference>
<keyword evidence="2" id="KW-1185">Reference proteome</keyword>
<comment type="caution">
    <text evidence="1">The sequence shown here is derived from an EMBL/GenBank/DDBJ whole genome shotgun (WGS) entry which is preliminary data.</text>
</comment>
<organism evidence="1 2">
    <name type="scientific">Volvox africanus</name>
    <dbReference type="NCBI Taxonomy" id="51714"/>
    <lineage>
        <taxon>Eukaryota</taxon>
        <taxon>Viridiplantae</taxon>
        <taxon>Chlorophyta</taxon>
        <taxon>core chlorophytes</taxon>
        <taxon>Chlorophyceae</taxon>
        <taxon>CS clade</taxon>
        <taxon>Chlamydomonadales</taxon>
        <taxon>Volvocaceae</taxon>
        <taxon>Volvox</taxon>
    </lineage>
</organism>
<dbReference type="Proteomes" id="UP000747399">
    <property type="component" value="Unassembled WGS sequence"/>
</dbReference>
<name>A0A8J4FAV6_9CHLO</name>
<accession>A0A8J4FAV6</accession>
<gene>
    <name evidence="1" type="ORF">Vafri_21846</name>
</gene>
<sequence>MRCIGLRHQQGEHNNNRGALPCRLLQHAVWGDGDDSGGDAHKNHPLLRATGDALPFVACKDSPHAPHLFRYPEFSFIFPSVPSLPNFRCGHLCNIRHTT</sequence>
<reference evidence="1" key="1">
    <citation type="journal article" date="2021" name="Proc. Natl. Acad. Sci. U.S.A.">
        <title>Three genomes in the algal genus Volvox reveal the fate of a haploid sex-determining region after a transition to homothallism.</title>
        <authorList>
            <person name="Yamamoto K."/>
            <person name="Hamaji T."/>
            <person name="Kawai-Toyooka H."/>
            <person name="Matsuzaki R."/>
            <person name="Takahashi F."/>
            <person name="Nishimura Y."/>
            <person name="Kawachi M."/>
            <person name="Noguchi H."/>
            <person name="Minakuchi Y."/>
            <person name="Umen J.G."/>
            <person name="Toyoda A."/>
            <person name="Nozaki H."/>
        </authorList>
    </citation>
    <scope>NUCLEOTIDE SEQUENCE</scope>
    <source>
        <strain evidence="1">NIES-3780</strain>
    </source>
</reference>